<evidence type="ECO:0000259" key="2">
    <source>
        <dbReference type="Pfam" id="PF25928"/>
    </source>
</evidence>
<feature type="transmembrane region" description="Helical" evidence="1">
    <location>
        <begin position="53"/>
        <end position="80"/>
    </location>
</feature>
<dbReference type="Proteomes" id="UP001597052">
    <property type="component" value="Unassembled WGS sequence"/>
</dbReference>
<evidence type="ECO:0000313" key="3">
    <source>
        <dbReference type="EMBL" id="MFD1643886.1"/>
    </source>
</evidence>
<feature type="transmembrane region" description="Helical" evidence="1">
    <location>
        <begin position="102"/>
        <end position="123"/>
    </location>
</feature>
<feature type="transmembrane region" description="Helical" evidence="1">
    <location>
        <begin position="12"/>
        <end position="41"/>
    </location>
</feature>
<evidence type="ECO:0000313" key="4">
    <source>
        <dbReference type="Proteomes" id="UP001597052"/>
    </source>
</evidence>
<gene>
    <name evidence="3" type="ORF">ACFSBW_18715</name>
</gene>
<name>A0ABD6DD23_9EURY</name>
<sequence length="317" mass="32407">MVTEALMDPSFWFAAFAGGAFGAAIGGLPAFIFTGFIIIAGEAAALAGADGNITNLLGFGPLFGPHVSFAGGAAAAAYAAKQGYLDDGKDILSPLGTHHTDVLLVGGIFGLFGFAGTELLNSVQFGTDNIALMVFVSALVHRVVFGYSIIGEVYGNNVFDMGPFERGEEDAPGIWLPWQYKWDGVAMIGAIGGLVGGFTYVATGSVALVFGISAASLIILNVGIDNFPVTHHATLPGAVGAVSADASGYSVTIVMLVALMFGVFGTVIGEVAERIFYAHGKTHVDPPAAAIVASGLLATVLVATGVFSSTFWPTFGL</sequence>
<feature type="transmembrane region" description="Helical" evidence="1">
    <location>
        <begin position="184"/>
        <end position="201"/>
    </location>
</feature>
<accession>A0ABD6DD23</accession>
<evidence type="ECO:0000256" key="1">
    <source>
        <dbReference type="SAM" id="Phobius"/>
    </source>
</evidence>
<keyword evidence="1" id="KW-0472">Membrane</keyword>
<proteinExistence type="predicted"/>
<feature type="transmembrane region" description="Helical" evidence="1">
    <location>
        <begin position="208"/>
        <end position="229"/>
    </location>
</feature>
<organism evidence="3 4">
    <name type="scientific">Halohasta litorea</name>
    <dbReference type="NCBI Taxonomy" id="869891"/>
    <lineage>
        <taxon>Archaea</taxon>
        <taxon>Methanobacteriati</taxon>
        <taxon>Methanobacteriota</taxon>
        <taxon>Stenosarchaea group</taxon>
        <taxon>Halobacteria</taxon>
        <taxon>Halobacteriales</taxon>
        <taxon>Haloferacaceae</taxon>
        <taxon>Halohasta</taxon>
    </lineage>
</organism>
<feature type="transmembrane region" description="Helical" evidence="1">
    <location>
        <begin position="130"/>
        <end position="150"/>
    </location>
</feature>
<protein>
    <recommendedName>
        <fullName evidence="2">DUF7973 domain-containing protein</fullName>
    </recommendedName>
</protein>
<dbReference type="EMBL" id="JBHUDM010000012">
    <property type="protein sequence ID" value="MFD1643886.1"/>
    <property type="molecule type" value="Genomic_DNA"/>
</dbReference>
<dbReference type="RefSeq" id="WP_256397817.1">
    <property type="nucleotide sequence ID" value="NZ_JANHDJ010000014.1"/>
</dbReference>
<keyword evidence="4" id="KW-1185">Reference proteome</keyword>
<feature type="domain" description="DUF7973" evidence="2">
    <location>
        <begin position="2"/>
        <end position="313"/>
    </location>
</feature>
<dbReference type="Pfam" id="PF25928">
    <property type="entry name" value="DUF7973"/>
    <property type="match status" value="1"/>
</dbReference>
<reference evidence="3 4" key="1">
    <citation type="journal article" date="2019" name="Int. J. Syst. Evol. Microbiol.">
        <title>The Global Catalogue of Microorganisms (GCM) 10K type strain sequencing project: providing services to taxonomists for standard genome sequencing and annotation.</title>
        <authorList>
            <consortium name="The Broad Institute Genomics Platform"/>
            <consortium name="The Broad Institute Genome Sequencing Center for Infectious Disease"/>
            <person name="Wu L."/>
            <person name="Ma J."/>
        </authorList>
    </citation>
    <scope>NUCLEOTIDE SEQUENCE [LARGE SCALE GENOMIC DNA]</scope>
    <source>
        <strain evidence="3 4">CGMCC 1.10593</strain>
    </source>
</reference>
<comment type="caution">
    <text evidence="3">The sequence shown here is derived from an EMBL/GenBank/DDBJ whole genome shotgun (WGS) entry which is preliminary data.</text>
</comment>
<dbReference type="InterPro" id="IPR058279">
    <property type="entry name" value="DUF7973"/>
</dbReference>
<keyword evidence="1" id="KW-1133">Transmembrane helix</keyword>
<feature type="transmembrane region" description="Helical" evidence="1">
    <location>
        <begin position="249"/>
        <end position="268"/>
    </location>
</feature>
<dbReference type="AlphaFoldDB" id="A0ABD6DD23"/>
<keyword evidence="1" id="KW-0812">Transmembrane</keyword>
<feature type="transmembrane region" description="Helical" evidence="1">
    <location>
        <begin position="289"/>
        <end position="312"/>
    </location>
</feature>